<dbReference type="GO" id="GO:0004802">
    <property type="term" value="F:transketolase activity"/>
    <property type="evidence" value="ECO:0007669"/>
    <property type="project" value="UniProtKB-EC"/>
</dbReference>
<dbReference type="HOGENOM" id="CLU_009227_1_1_3"/>
<dbReference type="SUPFAM" id="SSF52922">
    <property type="entry name" value="TK C-terminal domain-like"/>
    <property type="match status" value="1"/>
</dbReference>
<dbReference type="Pfam" id="PF02779">
    <property type="entry name" value="Transket_pyr"/>
    <property type="match status" value="1"/>
</dbReference>
<reference evidence="2 3" key="1">
    <citation type="journal article" date="2007" name="PLoS Genet.">
        <title>Patterns and implications of gene gain and loss in the evolution of Prochlorococcus.</title>
        <authorList>
            <person name="Kettler G.C."/>
            <person name="Martiny A.C."/>
            <person name="Huang K."/>
            <person name="Zucker J."/>
            <person name="Coleman M.L."/>
            <person name="Rodrigue S."/>
            <person name="Chen F."/>
            <person name="Lapidus A."/>
            <person name="Ferriera S."/>
            <person name="Johnson J."/>
            <person name="Steglich C."/>
            <person name="Church G.M."/>
            <person name="Richardson P."/>
            <person name="Chisholm S.W."/>
        </authorList>
    </citation>
    <scope>NUCLEOTIDE SEQUENCE [LARGE SCALE GENOMIC DNA]</scope>
    <source>
        <strain evidence="2 3">AS9601</strain>
    </source>
</reference>
<dbReference type="KEGG" id="pmb:A9601_14551"/>
<dbReference type="SMART" id="SM00861">
    <property type="entry name" value="Transket_pyr"/>
    <property type="match status" value="1"/>
</dbReference>
<dbReference type="Gene3D" id="3.40.50.970">
    <property type="match status" value="1"/>
</dbReference>
<feature type="domain" description="Transketolase-like pyrimidine-binding" evidence="1">
    <location>
        <begin position="1"/>
        <end position="163"/>
    </location>
</feature>
<dbReference type="OrthoDB" id="9803371at2"/>
<dbReference type="EMBL" id="CP000551">
    <property type="protein sequence ID" value="ABM70738.1"/>
    <property type="molecule type" value="Genomic_DNA"/>
</dbReference>
<dbReference type="Pfam" id="PF02780">
    <property type="entry name" value="Transketolase_C"/>
    <property type="match status" value="1"/>
</dbReference>
<evidence type="ECO:0000313" key="2">
    <source>
        <dbReference type="EMBL" id="ABM70738.1"/>
    </source>
</evidence>
<dbReference type="EC" id="2.2.1.1" evidence="2"/>
<sequence length="304" mass="33728">MRTAFAKEITNIAEMRKDVVLLSGDIGNRMFDDFKLIANSRFFNCGIAESNMMSVASGMALCGLRPIIYTITPFTTIRCLEQIKIGAAYHKVPVIIIGTGSGLSYAELGATHHSLDDVSVIRSIPDIRVLAPCDSSELKAFLHQSLQSEFPTYMRIGKKGEPILTKESSKIEIGKANILKDGNDIIILGIGPILNEALEAANNKNIDREKVSVVSMGSVKPLDTNFLNQINKRKFKKWIILEEHSIIGGLGSSIIEWKIDNKIKTPEIKRMAAPDKFIHNLGNQKYIRKEIGLDSNSILQEIIF</sequence>
<dbReference type="PANTHER" id="PTHR43825">
    <property type="entry name" value="PYRUVATE DEHYDROGENASE E1 COMPONENT"/>
    <property type="match status" value="1"/>
</dbReference>
<dbReference type="PANTHER" id="PTHR43825:SF5">
    <property type="entry name" value="HYPOTHETICAL TRANSKETOLASE FAMILY PROTEIN"/>
    <property type="match status" value="1"/>
</dbReference>
<dbReference type="InterPro" id="IPR033248">
    <property type="entry name" value="Transketolase_C"/>
</dbReference>
<dbReference type="Proteomes" id="UP000002590">
    <property type="component" value="Chromosome"/>
</dbReference>
<dbReference type="InterPro" id="IPR009014">
    <property type="entry name" value="Transketo_C/PFOR_II"/>
</dbReference>
<dbReference type="RefSeq" id="WP_011818875.1">
    <property type="nucleotide sequence ID" value="NC_008816.1"/>
</dbReference>
<evidence type="ECO:0000259" key="1">
    <source>
        <dbReference type="SMART" id="SM00861"/>
    </source>
</evidence>
<gene>
    <name evidence="2" type="ordered locus">A9601_14551</name>
</gene>
<proteinExistence type="predicted"/>
<evidence type="ECO:0000313" key="3">
    <source>
        <dbReference type="Proteomes" id="UP000002590"/>
    </source>
</evidence>
<protein>
    <submittedName>
        <fullName evidence="2">Transketolase C-terminal subunit</fullName>
        <ecNumber evidence="2">2.2.1.1</ecNumber>
    </submittedName>
</protein>
<dbReference type="InterPro" id="IPR005475">
    <property type="entry name" value="Transketolase-like_Pyr-bd"/>
</dbReference>
<dbReference type="eggNOG" id="COG3958">
    <property type="taxonomic scope" value="Bacteria"/>
</dbReference>
<dbReference type="STRING" id="146891.A9601_14551"/>
<name>A2BSH7_PROMS</name>
<dbReference type="AlphaFoldDB" id="A2BSH7"/>
<dbReference type="CDD" id="cd07033">
    <property type="entry name" value="TPP_PYR_DXS_TK_like"/>
    <property type="match status" value="1"/>
</dbReference>
<dbReference type="SUPFAM" id="SSF52518">
    <property type="entry name" value="Thiamin diphosphate-binding fold (THDP-binding)"/>
    <property type="match status" value="1"/>
</dbReference>
<dbReference type="Gene3D" id="3.40.50.920">
    <property type="match status" value="1"/>
</dbReference>
<keyword evidence="2" id="KW-0808">Transferase</keyword>
<dbReference type="InterPro" id="IPR029061">
    <property type="entry name" value="THDP-binding"/>
</dbReference>
<accession>A2BSH7</accession>
<dbReference type="InterPro" id="IPR051157">
    <property type="entry name" value="PDH/Transketolase"/>
</dbReference>
<organism evidence="2 3">
    <name type="scientific">Prochlorococcus marinus (strain AS9601)</name>
    <dbReference type="NCBI Taxonomy" id="146891"/>
    <lineage>
        <taxon>Bacteria</taxon>
        <taxon>Bacillati</taxon>
        <taxon>Cyanobacteriota</taxon>
        <taxon>Cyanophyceae</taxon>
        <taxon>Synechococcales</taxon>
        <taxon>Prochlorococcaceae</taxon>
        <taxon>Prochlorococcus</taxon>
    </lineage>
</organism>